<dbReference type="OrthoDB" id="7874789at2"/>
<gene>
    <name evidence="7" type="ORF">Cflav_PD0684</name>
</gene>
<keyword evidence="5 6" id="KW-0472">Membrane</keyword>
<feature type="transmembrane region" description="Helical" evidence="6">
    <location>
        <begin position="158"/>
        <end position="179"/>
    </location>
</feature>
<feature type="transmembrane region" description="Helical" evidence="6">
    <location>
        <begin position="81"/>
        <end position="103"/>
    </location>
</feature>
<protein>
    <submittedName>
        <fullName evidence="7">Lysine exporter protein (LYSE/YGGA)</fullName>
    </submittedName>
</protein>
<evidence type="ECO:0000256" key="1">
    <source>
        <dbReference type="ARBA" id="ARBA00004651"/>
    </source>
</evidence>
<evidence type="ECO:0000256" key="5">
    <source>
        <dbReference type="ARBA" id="ARBA00023136"/>
    </source>
</evidence>
<keyword evidence="8" id="KW-1185">Reference proteome</keyword>
<feature type="transmembrane region" description="Helical" evidence="6">
    <location>
        <begin position="6"/>
        <end position="32"/>
    </location>
</feature>
<sequence>MSDLYPTFIAILTGFLSGLILSIPVGPINATIINEGARRGFKWAALIGIGASLMEVIYCGFAFSSFASFFSKGLIQAAMELVSFVFMLGLGLKFLMTTTVPHASKVEEKIEIKLHPHSAFMTGFVRVMANPGVFLGWVILGAHFISHEWVQPTWESKGFCVLGVLLGTLLWFLGLSWAVSLGHRKFKDKTLVRMQKASGICLLVFAAINGVHMILALAKK</sequence>
<keyword evidence="4 6" id="KW-1133">Transmembrane helix</keyword>
<dbReference type="PANTHER" id="PTHR30086">
    <property type="entry name" value="ARGININE EXPORTER PROTEIN ARGO"/>
    <property type="match status" value="1"/>
</dbReference>
<feature type="transmembrane region" description="Helical" evidence="6">
    <location>
        <begin position="44"/>
        <end position="69"/>
    </location>
</feature>
<dbReference type="Pfam" id="PF01810">
    <property type="entry name" value="LysE"/>
    <property type="match status" value="1"/>
</dbReference>
<evidence type="ECO:0000256" key="3">
    <source>
        <dbReference type="ARBA" id="ARBA00022692"/>
    </source>
</evidence>
<organism evidence="7 8">
    <name type="scientific">Pedosphaera parvula (strain Ellin514)</name>
    <dbReference type="NCBI Taxonomy" id="320771"/>
    <lineage>
        <taxon>Bacteria</taxon>
        <taxon>Pseudomonadati</taxon>
        <taxon>Verrucomicrobiota</taxon>
        <taxon>Pedosphaerae</taxon>
        <taxon>Pedosphaerales</taxon>
        <taxon>Pedosphaeraceae</taxon>
        <taxon>Pedosphaera</taxon>
    </lineage>
</organism>
<name>B9XRF9_PEDPL</name>
<comment type="subcellular location">
    <subcellularLocation>
        <location evidence="1">Cell membrane</location>
        <topology evidence="1">Multi-pass membrane protein</topology>
    </subcellularLocation>
</comment>
<accession>B9XRF9</accession>
<evidence type="ECO:0000313" key="7">
    <source>
        <dbReference type="EMBL" id="EEF57593.1"/>
    </source>
</evidence>
<evidence type="ECO:0000256" key="2">
    <source>
        <dbReference type="ARBA" id="ARBA00022475"/>
    </source>
</evidence>
<evidence type="ECO:0000256" key="6">
    <source>
        <dbReference type="SAM" id="Phobius"/>
    </source>
</evidence>
<dbReference type="AlphaFoldDB" id="B9XRF9"/>
<dbReference type="InterPro" id="IPR001123">
    <property type="entry name" value="LeuE-type"/>
</dbReference>
<keyword evidence="2" id="KW-1003">Cell membrane</keyword>
<evidence type="ECO:0000256" key="4">
    <source>
        <dbReference type="ARBA" id="ARBA00022989"/>
    </source>
</evidence>
<dbReference type="GO" id="GO:0005886">
    <property type="term" value="C:plasma membrane"/>
    <property type="evidence" value="ECO:0007669"/>
    <property type="project" value="UniProtKB-SubCell"/>
</dbReference>
<proteinExistence type="predicted"/>
<dbReference type="STRING" id="320771.Cflav_PD0684"/>
<reference evidence="7 8" key="1">
    <citation type="journal article" date="2011" name="J. Bacteriol.">
        <title>Genome sequence of 'Pedosphaera parvula' Ellin514, an aerobic Verrucomicrobial isolate from pasture soil.</title>
        <authorList>
            <person name="Kant R."/>
            <person name="van Passel M.W."/>
            <person name="Sangwan P."/>
            <person name="Palva A."/>
            <person name="Lucas S."/>
            <person name="Copeland A."/>
            <person name="Lapidus A."/>
            <person name="Glavina Del Rio T."/>
            <person name="Dalin E."/>
            <person name="Tice H."/>
            <person name="Bruce D."/>
            <person name="Goodwin L."/>
            <person name="Pitluck S."/>
            <person name="Chertkov O."/>
            <person name="Larimer F.W."/>
            <person name="Land M.L."/>
            <person name="Hauser L."/>
            <person name="Brettin T.S."/>
            <person name="Detter J.C."/>
            <person name="Han S."/>
            <person name="de Vos W.M."/>
            <person name="Janssen P.H."/>
            <person name="Smidt H."/>
        </authorList>
    </citation>
    <scope>NUCLEOTIDE SEQUENCE [LARGE SCALE GENOMIC DNA]</scope>
    <source>
        <strain evidence="7 8">Ellin514</strain>
    </source>
</reference>
<dbReference type="EMBL" id="ABOX02000063">
    <property type="protein sequence ID" value="EEF57593.1"/>
    <property type="molecule type" value="Genomic_DNA"/>
</dbReference>
<dbReference type="RefSeq" id="WP_007418397.1">
    <property type="nucleotide sequence ID" value="NZ_ABOX02000063.1"/>
</dbReference>
<dbReference type="GO" id="GO:0015171">
    <property type="term" value="F:amino acid transmembrane transporter activity"/>
    <property type="evidence" value="ECO:0007669"/>
    <property type="project" value="TreeGrafter"/>
</dbReference>
<dbReference type="PANTHER" id="PTHR30086:SF20">
    <property type="entry name" value="ARGININE EXPORTER PROTEIN ARGO-RELATED"/>
    <property type="match status" value="1"/>
</dbReference>
<feature type="transmembrane region" description="Helical" evidence="6">
    <location>
        <begin position="200"/>
        <end position="218"/>
    </location>
</feature>
<keyword evidence="3 6" id="KW-0812">Transmembrane</keyword>
<comment type="caution">
    <text evidence="7">The sequence shown here is derived from an EMBL/GenBank/DDBJ whole genome shotgun (WGS) entry which is preliminary data.</text>
</comment>
<evidence type="ECO:0000313" key="8">
    <source>
        <dbReference type="Proteomes" id="UP000003688"/>
    </source>
</evidence>
<feature type="transmembrane region" description="Helical" evidence="6">
    <location>
        <begin position="124"/>
        <end position="146"/>
    </location>
</feature>
<dbReference type="Proteomes" id="UP000003688">
    <property type="component" value="Unassembled WGS sequence"/>
</dbReference>